<proteinExistence type="inferred from homology"/>
<evidence type="ECO:0000256" key="11">
    <source>
        <dbReference type="ARBA" id="ARBA00023004"/>
    </source>
</evidence>
<evidence type="ECO:0000256" key="9">
    <source>
        <dbReference type="ARBA" id="ARBA00022848"/>
    </source>
</evidence>
<dbReference type="PRINTS" id="PR00463">
    <property type="entry name" value="EP450I"/>
</dbReference>
<dbReference type="GO" id="GO:0008395">
    <property type="term" value="F:steroid hydroxylase activity"/>
    <property type="evidence" value="ECO:0007669"/>
    <property type="project" value="TreeGrafter"/>
</dbReference>
<evidence type="ECO:0000256" key="1">
    <source>
        <dbReference type="ARBA" id="ARBA00001971"/>
    </source>
</evidence>
<keyword evidence="10" id="KW-0560">Oxidoreductase</keyword>
<feature type="binding site" description="axial binding residue" evidence="14">
    <location>
        <position position="450"/>
    </location>
    <ligand>
        <name>heme</name>
        <dbReference type="ChEBI" id="CHEBI:30413"/>
    </ligand>
    <ligandPart>
        <name>Fe</name>
        <dbReference type="ChEBI" id="CHEBI:18248"/>
    </ligandPart>
</feature>
<keyword evidence="7 14" id="KW-0479">Metal-binding</keyword>
<comment type="function">
    <text evidence="2">May be involved in the metabolism of insect hormones and in the breakdown of synthetic insecticides.</text>
</comment>
<dbReference type="FunFam" id="1.10.630.10:FF:000238">
    <property type="entry name" value="Cytochrome P450 2A6"/>
    <property type="match status" value="1"/>
</dbReference>
<dbReference type="Pfam" id="PF00067">
    <property type="entry name" value="p450"/>
    <property type="match status" value="1"/>
</dbReference>
<evidence type="ECO:0000256" key="4">
    <source>
        <dbReference type="ARBA" id="ARBA00004406"/>
    </source>
</evidence>
<comment type="similarity">
    <text evidence="5">Belongs to the cytochrome P450 family.</text>
</comment>
<dbReference type="GO" id="GO:0005789">
    <property type="term" value="C:endoplasmic reticulum membrane"/>
    <property type="evidence" value="ECO:0007669"/>
    <property type="project" value="UniProtKB-SubCell"/>
</dbReference>
<comment type="cofactor">
    <cofactor evidence="1 14">
        <name>heme</name>
        <dbReference type="ChEBI" id="CHEBI:30413"/>
    </cofactor>
</comment>
<keyword evidence="8" id="KW-0256">Endoplasmic reticulum</keyword>
<dbReference type="PANTHER" id="PTHR24300">
    <property type="entry name" value="CYTOCHROME P450 508A4-RELATED"/>
    <property type="match status" value="1"/>
</dbReference>
<dbReference type="Gene3D" id="1.10.630.10">
    <property type="entry name" value="Cytochrome P450"/>
    <property type="match status" value="1"/>
</dbReference>
<evidence type="ECO:0008006" key="16">
    <source>
        <dbReference type="Google" id="ProtNLM"/>
    </source>
</evidence>
<dbReference type="InterPro" id="IPR036396">
    <property type="entry name" value="Cyt_P450_sf"/>
</dbReference>
<dbReference type="GO" id="GO:0020037">
    <property type="term" value="F:heme binding"/>
    <property type="evidence" value="ECO:0007669"/>
    <property type="project" value="InterPro"/>
</dbReference>
<dbReference type="GO" id="GO:0006082">
    <property type="term" value="P:organic acid metabolic process"/>
    <property type="evidence" value="ECO:0007669"/>
    <property type="project" value="TreeGrafter"/>
</dbReference>
<evidence type="ECO:0000256" key="3">
    <source>
        <dbReference type="ARBA" id="ARBA00004174"/>
    </source>
</evidence>
<dbReference type="InterPro" id="IPR001128">
    <property type="entry name" value="Cyt_P450"/>
</dbReference>
<name>A0A1B6EU57_9HEMI</name>
<keyword evidence="11 14" id="KW-0408">Iron</keyword>
<accession>A0A1B6EU57</accession>
<dbReference type="InterPro" id="IPR050182">
    <property type="entry name" value="Cytochrome_P450_fam2"/>
</dbReference>
<dbReference type="EMBL" id="GECZ01028244">
    <property type="protein sequence ID" value="JAS41525.1"/>
    <property type="molecule type" value="Transcribed_RNA"/>
</dbReference>
<sequence length="505" mass="59245">MFVVLFTLITLLLYLCLTYFTGRPHPKFPPGPYRWPIWGGYFHLLWVNYKFPHLAMHWLSRRYNTEILGMYLGAYPTVVACSPNSVRDILNHPNMQGRLQSAVSNMRSPDGVTRGQFFIDGHRWTEQRRFMLRNLRDFGFGTRNPHFEKIMEEEMRDFLDLVQSKHVEGVCIDGKVKVPTAFYAYFTNLSLQVFLGTRIPSSQFKKVRDFVSNCYCFSSHLDSTTGAIGLTPWVRHFAPGFFGYTDLVKSNEHIKKFLYEMTNEHKETFMSDAIRDFCDTYLKEMKDKENFEGQHWFSDEQMVMSIWDTLFAACITQSSTMGFVVEYFLQYPEVQAKAQQEVDEVVGRSRLPTLDDRKNLPYMEAFMREVMRRTTLSPLVLPHRCTEDTYFYGYFIPKDAMVFANLYSNNMDEKLWGDPFEFRPERHLEEDGTLKRKDMVLPFGFGKHVCSGETFSRQNMMLMLTTMMQNFTIKLPEGHPMPNEKDHVPGSIVNPHHFQVLMVPR</sequence>
<evidence type="ECO:0000256" key="6">
    <source>
        <dbReference type="ARBA" id="ARBA00022617"/>
    </source>
</evidence>
<evidence type="ECO:0000256" key="10">
    <source>
        <dbReference type="ARBA" id="ARBA00023002"/>
    </source>
</evidence>
<evidence type="ECO:0000256" key="2">
    <source>
        <dbReference type="ARBA" id="ARBA00003690"/>
    </source>
</evidence>
<keyword evidence="9" id="KW-0492">Microsome</keyword>
<dbReference type="GO" id="GO:0006805">
    <property type="term" value="P:xenobiotic metabolic process"/>
    <property type="evidence" value="ECO:0007669"/>
    <property type="project" value="TreeGrafter"/>
</dbReference>
<reference evidence="15" key="1">
    <citation type="submission" date="2015-11" db="EMBL/GenBank/DDBJ databases">
        <title>De novo transcriptome assembly of four potential Pierce s Disease insect vectors from Arizona vineyards.</title>
        <authorList>
            <person name="Tassone E.E."/>
        </authorList>
    </citation>
    <scope>NUCLEOTIDE SEQUENCE</scope>
</reference>
<protein>
    <recommendedName>
        <fullName evidence="16">Cytochrome P450</fullName>
    </recommendedName>
</protein>
<keyword evidence="13" id="KW-0472">Membrane</keyword>
<dbReference type="AlphaFoldDB" id="A0A1B6EU57"/>
<organism evidence="15">
    <name type="scientific">Cuerna arida</name>
    <dbReference type="NCBI Taxonomy" id="1464854"/>
    <lineage>
        <taxon>Eukaryota</taxon>
        <taxon>Metazoa</taxon>
        <taxon>Ecdysozoa</taxon>
        <taxon>Arthropoda</taxon>
        <taxon>Hexapoda</taxon>
        <taxon>Insecta</taxon>
        <taxon>Pterygota</taxon>
        <taxon>Neoptera</taxon>
        <taxon>Paraneoptera</taxon>
        <taxon>Hemiptera</taxon>
        <taxon>Auchenorrhyncha</taxon>
        <taxon>Membracoidea</taxon>
        <taxon>Cicadellidae</taxon>
        <taxon>Cicadellinae</taxon>
        <taxon>Proconiini</taxon>
        <taxon>Cuerna</taxon>
    </lineage>
</organism>
<evidence type="ECO:0000256" key="14">
    <source>
        <dbReference type="PIRSR" id="PIRSR602401-1"/>
    </source>
</evidence>
<keyword evidence="12" id="KW-0503">Monooxygenase</keyword>
<evidence type="ECO:0000313" key="15">
    <source>
        <dbReference type="EMBL" id="JAS41525.1"/>
    </source>
</evidence>
<dbReference type="PANTHER" id="PTHR24300:SF376">
    <property type="entry name" value="CYTOCHROME P450 15A1"/>
    <property type="match status" value="1"/>
</dbReference>
<keyword evidence="6 14" id="KW-0349">Heme</keyword>
<dbReference type="GO" id="GO:0016712">
    <property type="term" value="F:oxidoreductase activity, acting on paired donors, with incorporation or reduction of molecular oxygen, reduced flavin or flavoprotein as one donor, and incorporation of one atom of oxygen"/>
    <property type="evidence" value="ECO:0007669"/>
    <property type="project" value="TreeGrafter"/>
</dbReference>
<evidence type="ECO:0000256" key="5">
    <source>
        <dbReference type="ARBA" id="ARBA00010617"/>
    </source>
</evidence>
<dbReference type="InterPro" id="IPR002401">
    <property type="entry name" value="Cyt_P450_E_grp-I"/>
</dbReference>
<dbReference type="GO" id="GO:0005506">
    <property type="term" value="F:iron ion binding"/>
    <property type="evidence" value="ECO:0007669"/>
    <property type="project" value="InterPro"/>
</dbReference>
<gene>
    <name evidence="15" type="ORF">g.37554</name>
</gene>
<evidence type="ECO:0000256" key="7">
    <source>
        <dbReference type="ARBA" id="ARBA00022723"/>
    </source>
</evidence>
<evidence type="ECO:0000256" key="8">
    <source>
        <dbReference type="ARBA" id="ARBA00022824"/>
    </source>
</evidence>
<evidence type="ECO:0000256" key="13">
    <source>
        <dbReference type="ARBA" id="ARBA00023136"/>
    </source>
</evidence>
<comment type="subcellular location">
    <subcellularLocation>
        <location evidence="4">Endoplasmic reticulum membrane</location>
        <topology evidence="4">Peripheral membrane protein</topology>
    </subcellularLocation>
    <subcellularLocation>
        <location evidence="3">Microsome membrane</location>
        <topology evidence="3">Peripheral membrane protein</topology>
    </subcellularLocation>
</comment>
<dbReference type="PRINTS" id="PR00385">
    <property type="entry name" value="P450"/>
</dbReference>
<dbReference type="SUPFAM" id="SSF48264">
    <property type="entry name" value="Cytochrome P450"/>
    <property type="match status" value="1"/>
</dbReference>
<evidence type="ECO:0000256" key="12">
    <source>
        <dbReference type="ARBA" id="ARBA00023033"/>
    </source>
</evidence>